<keyword evidence="2" id="KW-1185">Reference proteome</keyword>
<gene>
    <name evidence="1" type="ORF">LX32DRAFT_257964</name>
</gene>
<reference evidence="1" key="1">
    <citation type="submission" date="2021-06" db="EMBL/GenBank/DDBJ databases">
        <title>Comparative genomics, transcriptomics and evolutionary studies reveal genomic signatures of adaptation to plant cell wall in hemibiotrophic fungi.</title>
        <authorList>
            <consortium name="DOE Joint Genome Institute"/>
            <person name="Baroncelli R."/>
            <person name="Diaz J.F."/>
            <person name="Benocci T."/>
            <person name="Peng M."/>
            <person name="Battaglia E."/>
            <person name="Haridas S."/>
            <person name="Andreopoulos W."/>
            <person name="Labutti K."/>
            <person name="Pangilinan J."/>
            <person name="Floch G.L."/>
            <person name="Makela M.R."/>
            <person name="Henrissat B."/>
            <person name="Grigoriev I.V."/>
            <person name="Crouch J.A."/>
            <person name="De Vries R.P."/>
            <person name="Sukno S.A."/>
            <person name="Thon M.R."/>
        </authorList>
    </citation>
    <scope>NUCLEOTIDE SEQUENCE</scope>
    <source>
        <strain evidence="1">MAFF235873</strain>
    </source>
</reference>
<dbReference type="EMBL" id="MU842837">
    <property type="protein sequence ID" value="KAK2031780.1"/>
    <property type="molecule type" value="Genomic_DNA"/>
</dbReference>
<accession>A0AAD9HMK3</accession>
<proteinExistence type="predicted"/>
<organism evidence="1 2">
    <name type="scientific">Colletotrichum zoysiae</name>
    <dbReference type="NCBI Taxonomy" id="1216348"/>
    <lineage>
        <taxon>Eukaryota</taxon>
        <taxon>Fungi</taxon>
        <taxon>Dikarya</taxon>
        <taxon>Ascomycota</taxon>
        <taxon>Pezizomycotina</taxon>
        <taxon>Sordariomycetes</taxon>
        <taxon>Hypocreomycetidae</taxon>
        <taxon>Glomerellales</taxon>
        <taxon>Glomerellaceae</taxon>
        <taxon>Colletotrichum</taxon>
        <taxon>Colletotrichum graminicola species complex</taxon>
    </lineage>
</organism>
<dbReference type="Proteomes" id="UP001232148">
    <property type="component" value="Unassembled WGS sequence"/>
</dbReference>
<comment type="caution">
    <text evidence="1">The sequence shown here is derived from an EMBL/GenBank/DDBJ whole genome shotgun (WGS) entry which is preliminary data.</text>
</comment>
<evidence type="ECO:0000313" key="2">
    <source>
        <dbReference type="Proteomes" id="UP001232148"/>
    </source>
</evidence>
<sequence>MLRPGEQFLHTARNRQSQFFSFPCLGRLALRRNDEGDFAQVLGCQHVSNHNIEISTGLTSRCAQHVERFDGWHRKRCMMRSSGGGVTGWPHDLLVGRSCRFLRP</sequence>
<evidence type="ECO:0000313" key="1">
    <source>
        <dbReference type="EMBL" id="KAK2031780.1"/>
    </source>
</evidence>
<protein>
    <submittedName>
        <fullName evidence="1">Uncharacterized protein</fullName>
    </submittedName>
</protein>
<dbReference type="AlphaFoldDB" id="A0AAD9HMK3"/>
<name>A0AAD9HMK3_9PEZI</name>